<proteinExistence type="inferred from homology"/>
<keyword evidence="3" id="KW-0963">Cytoplasm</keyword>
<dbReference type="Proteomes" id="UP000631114">
    <property type="component" value="Unassembled WGS sequence"/>
</dbReference>
<keyword evidence="9" id="KW-1185">Reference proteome</keyword>
<organism evidence="8 9">
    <name type="scientific">Coptis chinensis</name>
    <dbReference type="NCBI Taxonomy" id="261450"/>
    <lineage>
        <taxon>Eukaryota</taxon>
        <taxon>Viridiplantae</taxon>
        <taxon>Streptophyta</taxon>
        <taxon>Embryophyta</taxon>
        <taxon>Tracheophyta</taxon>
        <taxon>Spermatophyta</taxon>
        <taxon>Magnoliopsida</taxon>
        <taxon>Ranunculales</taxon>
        <taxon>Ranunculaceae</taxon>
        <taxon>Coptidoideae</taxon>
        <taxon>Coptis</taxon>
    </lineage>
</organism>
<dbReference type="PANTHER" id="PTHR47286">
    <property type="entry name" value="F3I6.9 PROTEIN"/>
    <property type="match status" value="1"/>
</dbReference>
<feature type="region of interest" description="Disordered" evidence="6">
    <location>
        <begin position="146"/>
        <end position="180"/>
    </location>
</feature>
<feature type="region of interest" description="Disordered" evidence="6">
    <location>
        <begin position="332"/>
        <end position="407"/>
    </location>
</feature>
<comment type="caution">
    <text evidence="8">The sequence shown here is derived from an EMBL/GenBank/DDBJ whole genome shotgun (WGS) entry which is preliminary data.</text>
</comment>
<dbReference type="AlphaFoldDB" id="A0A835IXB7"/>
<accession>A0A835IXB7</accession>
<evidence type="ECO:0000256" key="2">
    <source>
        <dbReference type="ARBA" id="ARBA00005885"/>
    </source>
</evidence>
<dbReference type="InterPro" id="IPR027329">
    <property type="entry name" value="TPX2_C"/>
</dbReference>
<comment type="subcellular location">
    <subcellularLocation>
        <location evidence="1">Cytoplasm</location>
        <location evidence="1">Cytoskeleton</location>
    </subcellularLocation>
</comment>
<dbReference type="GO" id="GO:0005874">
    <property type="term" value="C:microtubule"/>
    <property type="evidence" value="ECO:0007669"/>
    <property type="project" value="UniProtKB-KW"/>
</dbReference>
<keyword evidence="5" id="KW-0206">Cytoskeleton</keyword>
<feature type="compositionally biased region" description="Low complexity" evidence="6">
    <location>
        <begin position="380"/>
        <end position="399"/>
    </location>
</feature>
<evidence type="ECO:0000313" key="9">
    <source>
        <dbReference type="Proteomes" id="UP000631114"/>
    </source>
</evidence>
<feature type="region of interest" description="Disordered" evidence="6">
    <location>
        <begin position="548"/>
        <end position="655"/>
    </location>
</feature>
<sequence length="678" mass="75460">MGEMMAETLRNEFEIEKPIASDPRFKQSVSFGRFENDLLSWERWSSFSQNKYLEEVEKCSTPGSVAMKKAYFEAHYKKIAARKVEIMEEEQRMGEDLFRSDTPCKENSINNDYGTKVEFGTLGVNGITCSMEPDKNSLATTYCTLTEEPNQDRSGVNRQGSSVEGVEEEGDDLPDSPKSSEFEGAVLVSDENQYVEPQAQLEVEFNSTNEDCSYVGFPVQSEHMDVLVQENHLIRSLDPLQQPQQLDIEIDKLCSRRKAPDQSTRSIRTFTASQQLDIETSYAQEEKQLIGSQHSLEHPHLYNETSHTETQKHVIGSLDPLQQSHQLDNETGHVQENKSEDSKSKPQREAQKKILCSKDKSAENTKKKPASPTKKITHTSLPRASKPAPASPSISASKLSTRKEISPSVIKKNTMPAVKKKAPSPNSLHMSLCLEPTKSDFALPASTRRSFIMEKMGDKDIVKRAFRAFQNNFSLSKPSIEEKSSASPQLSAERTTRLASSAMTPQKDKERVKAVLNTSSQRRQVGARLKSVSSGTVKGSVEFLTSTKASPSSFGLKGDERAEKRKELSKKLGERSIAKTFERPGLLSKSKEKKDVDIKKLSQSLNFKATPMPDSYRGQRVPKPRGSKVGASTEIHHQPDSGRLPDAQESKCSRSPAVVVQFGFGPEQNRNGSSDALG</sequence>
<dbReference type="OrthoDB" id="621651at2759"/>
<keyword evidence="4" id="KW-0493">Microtubule</keyword>
<feature type="compositionally biased region" description="Acidic residues" evidence="6">
    <location>
        <begin position="165"/>
        <end position="174"/>
    </location>
</feature>
<dbReference type="PANTHER" id="PTHR47286:SF2">
    <property type="entry name" value="F3I6.9 PROTEIN"/>
    <property type="match status" value="1"/>
</dbReference>
<evidence type="ECO:0000259" key="7">
    <source>
        <dbReference type="Pfam" id="PF06886"/>
    </source>
</evidence>
<evidence type="ECO:0000256" key="4">
    <source>
        <dbReference type="ARBA" id="ARBA00022701"/>
    </source>
</evidence>
<feature type="compositionally biased region" description="Basic and acidic residues" evidence="6">
    <location>
        <begin position="332"/>
        <end position="366"/>
    </location>
</feature>
<protein>
    <recommendedName>
        <fullName evidence="7">TPX2 C-terminal domain-containing protein</fullName>
    </recommendedName>
</protein>
<feature type="region of interest" description="Disordered" evidence="6">
    <location>
        <begin position="478"/>
        <end position="512"/>
    </location>
</feature>
<comment type="similarity">
    <text evidence="2">Belongs to the TPX2 family.</text>
</comment>
<reference evidence="8 9" key="1">
    <citation type="submission" date="2020-10" db="EMBL/GenBank/DDBJ databases">
        <title>The Coptis chinensis genome and diversification of protoberbering-type alkaloids.</title>
        <authorList>
            <person name="Wang B."/>
            <person name="Shu S."/>
            <person name="Song C."/>
            <person name="Liu Y."/>
        </authorList>
    </citation>
    <scope>NUCLEOTIDE SEQUENCE [LARGE SCALE GENOMIC DNA]</scope>
    <source>
        <strain evidence="8">HL-2020</strain>
        <tissue evidence="8">Leaf</tissue>
    </source>
</reference>
<feature type="compositionally biased region" description="Basic and acidic residues" evidence="6">
    <location>
        <begin position="589"/>
        <end position="600"/>
    </location>
</feature>
<evidence type="ECO:0000256" key="5">
    <source>
        <dbReference type="ARBA" id="ARBA00023212"/>
    </source>
</evidence>
<evidence type="ECO:0000256" key="3">
    <source>
        <dbReference type="ARBA" id="ARBA00022490"/>
    </source>
</evidence>
<dbReference type="EMBL" id="JADFTS010000001">
    <property type="protein sequence ID" value="KAF9623278.1"/>
    <property type="molecule type" value="Genomic_DNA"/>
</dbReference>
<feature type="domain" description="TPX2 C-terminal" evidence="7">
    <location>
        <begin position="554"/>
        <end position="619"/>
    </location>
</feature>
<feature type="compositionally biased region" description="Polar residues" evidence="6">
    <location>
        <begin position="146"/>
        <end position="159"/>
    </location>
</feature>
<evidence type="ECO:0000256" key="6">
    <source>
        <dbReference type="SAM" id="MobiDB-lite"/>
    </source>
</evidence>
<feature type="compositionally biased region" description="Basic and acidic residues" evidence="6">
    <location>
        <begin position="557"/>
        <end position="582"/>
    </location>
</feature>
<dbReference type="Pfam" id="PF06886">
    <property type="entry name" value="TPX2"/>
    <property type="match status" value="1"/>
</dbReference>
<gene>
    <name evidence="8" type="ORF">IFM89_000767</name>
</gene>
<evidence type="ECO:0000313" key="8">
    <source>
        <dbReference type="EMBL" id="KAF9623278.1"/>
    </source>
</evidence>
<feature type="compositionally biased region" description="Polar residues" evidence="6">
    <location>
        <begin position="485"/>
        <end position="504"/>
    </location>
</feature>
<name>A0A835IXB7_9MAGN</name>
<evidence type="ECO:0000256" key="1">
    <source>
        <dbReference type="ARBA" id="ARBA00004245"/>
    </source>
</evidence>